<reference evidence="2" key="1">
    <citation type="journal article" date="2019" name="Int. J. Syst. Evol. Microbiol.">
        <title>The Global Catalogue of Microorganisms (GCM) 10K type strain sequencing project: providing services to taxonomists for standard genome sequencing and annotation.</title>
        <authorList>
            <consortium name="The Broad Institute Genomics Platform"/>
            <consortium name="The Broad Institute Genome Sequencing Center for Infectious Disease"/>
            <person name="Wu L."/>
            <person name="Ma J."/>
        </authorList>
    </citation>
    <scope>NUCLEOTIDE SEQUENCE [LARGE SCALE GENOMIC DNA]</scope>
    <source>
        <strain evidence="2">DFY28</strain>
    </source>
</reference>
<dbReference type="Proteomes" id="UP001596098">
    <property type="component" value="Unassembled WGS sequence"/>
</dbReference>
<dbReference type="RefSeq" id="WP_128220555.1">
    <property type="nucleotide sequence ID" value="NZ_CP034929.1"/>
</dbReference>
<dbReference type="EMBL" id="JBHSQI010000001">
    <property type="protein sequence ID" value="MFC6152348.1"/>
    <property type="molecule type" value="Genomic_DNA"/>
</dbReference>
<accession>A0ABW1QST3</accession>
<comment type="caution">
    <text evidence="1">The sequence shown here is derived from an EMBL/GenBank/DDBJ whole genome shotgun (WGS) entry which is preliminary data.</text>
</comment>
<keyword evidence="2" id="KW-1185">Reference proteome</keyword>
<evidence type="ECO:0008006" key="3">
    <source>
        <dbReference type="Google" id="ProtNLM"/>
    </source>
</evidence>
<evidence type="ECO:0000313" key="2">
    <source>
        <dbReference type="Proteomes" id="UP001596098"/>
    </source>
</evidence>
<proteinExistence type="predicted"/>
<sequence length="192" mass="21139">MDVIDIDNDEHGWFDLLPAGSDQVTRMASLWKDEERGYRAVLVDFPDDWRRDLVGNQPAQEEMVSLTGAMYINGLRAAVGQLLVGVPHGTRSATYNDPDTRVLVWFSGESGGWQDGPHDPPLDMEVVDLVPGVVRPPAEGMVGSIEVHEDVAGKTFDVDVDLLWLHERKFVHLAPGEVAPDAGGLCVVKRWA</sequence>
<organism evidence="1 2">
    <name type="scientific">Nocardioides yefusunii</name>
    <dbReference type="NCBI Taxonomy" id="2500546"/>
    <lineage>
        <taxon>Bacteria</taxon>
        <taxon>Bacillati</taxon>
        <taxon>Actinomycetota</taxon>
        <taxon>Actinomycetes</taxon>
        <taxon>Propionibacteriales</taxon>
        <taxon>Nocardioidaceae</taxon>
        <taxon>Nocardioides</taxon>
    </lineage>
</organism>
<evidence type="ECO:0000313" key="1">
    <source>
        <dbReference type="EMBL" id="MFC6152348.1"/>
    </source>
</evidence>
<protein>
    <recommendedName>
        <fullName evidence="3">Immunity protein 21 of polymorphic toxin system</fullName>
    </recommendedName>
</protein>
<name>A0ABW1QST3_9ACTN</name>
<gene>
    <name evidence="1" type="ORF">ACFPWU_01550</name>
</gene>